<evidence type="ECO:0000313" key="1">
    <source>
        <dbReference type="EMBL" id="TCO60684.1"/>
    </source>
</evidence>
<protein>
    <recommendedName>
        <fullName evidence="3">Acetyltransferase (GNAT) family protein</fullName>
    </recommendedName>
</protein>
<sequence>MVRQFVDCPPAGHLVAGPVTPFQIAGVTRLAAGADRLDMTGIRFDEGATTAMSTDPDHLAVSFAVSGELDANEIVGAAWIRRRGQVWWVLNLVLRHRDFGLAAVEWLAREASVAGAAVLVGRYVPAGHNAGAEDFWEQAGFTPSGEDGVFTLAVTTYRK</sequence>
<proteinExistence type="predicted"/>
<accession>A0A4R2JN00</accession>
<dbReference type="AlphaFoldDB" id="A0A4R2JN00"/>
<keyword evidence="2" id="KW-1185">Reference proteome</keyword>
<dbReference type="EMBL" id="SLWS01000003">
    <property type="protein sequence ID" value="TCO60684.1"/>
    <property type="molecule type" value="Genomic_DNA"/>
</dbReference>
<dbReference type="RefSeq" id="WP_132115847.1">
    <property type="nucleotide sequence ID" value="NZ_SLWS01000003.1"/>
</dbReference>
<evidence type="ECO:0008006" key="3">
    <source>
        <dbReference type="Google" id="ProtNLM"/>
    </source>
</evidence>
<dbReference type="SUPFAM" id="SSF55729">
    <property type="entry name" value="Acyl-CoA N-acyltransferases (Nat)"/>
    <property type="match status" value="1"/>
</dbReference>
<dbReference type="InterPro" id="IPR016181">
    <property type="entry name" value="Acyl_CoA_acyltransferase"/>
</dbReference>
<dbReference type="Gene3D" id="3.40.630.30">
    <property type="match status" value="1"/>
</dbReference>
<reference evidence="1 2" key="1">
    <citation type="submission" date="2019-03" db="EMBL/GenBank/DDBJ databases">
        <title>Genomic Encyclopedia of Type Strains, Phase IV (KMG-IV): sequencing the most valuable type-strain genomes for metagenomic binning, comparative biology and taxonomic classification.</title>
        <authorList>
            <person name="Goeker M."/>
        </authorList>
    </citation>
    <scope>NUCLEOTIDE SEQUENCE [LARGE SCALE GENOMIC DNA]</scope>
    <source>
        <strain evidence="1 2">DSM 45934</strain>
    </source>
</reference>
<name>A0A4R2JN00_9PSEU</name>
<comment type="caution">
    <text evidence="1">The sequence shown here is derived from an EMBL/GenBank/DDBJ whole genome shotgun (WGS) entry which is preliminary data.</text>
</comment>
<evidence type="ECO:0000313" key="2">
    <source>
        <dbReference type="Proteomes" id="UP000295680"/>
    </source>
</evidence>
<organism evidence="1 2">
    <name type="scientific">Actinocrispum wychmicini</name>
    <dbReference type="NCBI Taxonomy" id="1213861"/>
    <lineage>
        <taxon>Bacteria</taxon>
        <taxon>Bacillati</taxon>
        <taxon>Actinomycetota</taxon>
        <taxon>Actinomycetes</taxon>
        <taxon>Pseudonocardiales</taxon>
        <taxon>Pseudonocardiaceae</taxon>
        <taxon>Actinocrispum</taxon>
    </lineage>
</organism>
<dbReference type="Proteomes" id="UP000295680">
    <property type="component" value="Unassembled WGS sequence"/>
</dbReference>
<gene>
    <name evidence="1" type="ORF">EV192_103259</name>
</gene>